<evidence type="ECO:0000256" key="1">
    <source>
        <dbReference type="SAM" id="MobiDB-lite"/>
    </source>
</evidence>
<reference evidence="3" key="1">
    <citation type="journal article" date="2015" name="PLoS Genet.">
        <title>Genome Sequence and Transcriptome Analyses of Chrysochromulina tobin: Metabolic Tools for Enhanced Algal Fitness in the Prominent Order Prymnesiales (Haptophyceae).</title>
        <authorList>
            <person name="Hovde B.T."/>
            <person name="Deodato C.R."/>
            <person name="Hunsperger H.M."/>
            <person name="Ryken S.A."/>
            <person name="Yost W."/>
            <person name="Jha R.K."/>
            <person name="Patterson J."/>
            <person name="Monnat R.J. Jr."/>
            <person name="Barlow S.B."/>
            <person name="Starkenburg S.R."/>
            <person name="Cattolico R.A."/>
        </authorList>
    </citation>
    <scope>NUCLEOTIDE SEQUENCE</scope>
    <source>
        <strain evidence="3">CCMP291</strain>
    </source>
</reference>
<proteinExistence type="predicted"/>
<evidence type="ECO:0000313" key="3">
    <source>
        <dbReference type="Proteomes" id="UP000037460"/>
    </source>
</evidence>
<organism evidence="2 3">
    <name type="scientific">Chrysochromulina tobinii</name>
    <dbReference type="NCBI Taxonomy" id="1460289"/>
    <lineage>
        <taxon>Eukaryota</taxon>
        <taxon>Haptista</taxon>
        <taxon>Haptophyta</taxon>
        <taxon>Prymnesiophyceae</taxon>
        <taxon>Prymnesiales</taxon>
        <taxon>Chrysochromulinaceae</taxon>
        <taxon>Chrysochromulina</taxon>
    </lineage>
</organism>
<keyword evidence="3" id="KW-1185">Reference proteome</keyword>
<dbReference type="Proteomes" id="UP000037460">
    <property type="component" value="Unassembled WGS sequence"/>
</dbReference>
<protein>
    <submittedName>
        <fullName evidence="2">Uncharacterized protein</fullName>
    </submittedName>
</protein>
<evidence type="ECO:0000313" key="2">
    <source>
        <dbReference type="EMBL" id="KOO29031.1"/>
    </source>
</evidence>
<feature type="region of interest" description="Disordered" evidence="1">
    <location>
        <begin position="138"/>
        <end position="157"/>
    </location>
</feature>
<name>A0A0M0JR18_9EUKA</name>
<sequence length="370" mass="38891">MGASELGASAEMGASELGASAEMGASELGASAEMGASKPGKSRLLQKYLLANLFLRAAASLGPRFDFVGRSEDDALVDAAAAAAHLHSVRARVAGPILYGVKGEWVMWAPATMMPLCWAMTLRRWEVQKRRDETLARDVAARHPPPPRASNQSATLGPAGECHAANLGPSLLVKGPLVVYSAELLQALVSARAFDSDEARVRSSWDRIKTERLRLELLQRPTAPRLGVVHAPLAEDVYYATLLGTALSHRSLTFVTVPMAEYAWNTPPSREPTLGRLPSAAVYHRLSPGRLNASGLSDGQHLFTPGACACFEDTGSFAPELKACFEDAGSFAPELKVVSSSSDPELGFGAVAANAGSGSGSAVTVTIAAV</sequence>
<comment type="caution">
    <text evidence="2">The sequence shown here is derived from an EMBL/GenBank/DDBJ whole genome shotgun (WGS) entry which is preliminary data.</text>
</comment>
<accession>A0A0M0JR18</accession>
<dbReference type="AlphaFoldDB" id="A0A0M0JR18"/>
<gene>
    <name evidence="2" type="ORF">Ctob_006380</name>
</gene>
<dbReference type="EMBL" id="JWZX01002474">
    <property type="protein sequence ID" value="KOO29031.1"/>
    <property type="molecule type" value="Genomic_DNA"/>
</dbReference>